<dbReference type="Proteomes" id="UP000235392">
    <property type="component" value="Unassembled WGS sequence"/>
</dbReference>
<proteinExistence type="predicted"/>
<comment type="caution">
    <text evidence="1">The sequence shown here is derived from an EMBL/GenBank/DDBJ whole genome shotgun (WGS) entry which is preliminary data.</text>
</comment>
<evidence type="ECO:0000313" key="2">
    <source>
        <dbReference type="Proteomes" id="UP000235392"/>
    </source>
</evidence>
<evidence type="ECO:0000313" key="1">
    <source>
        <dbReference type="EMBL" id="PLW34220.1"/>
    </source>
</evidence>
<protein>
    <submittedName>
        <fullName evidence="1">Uncharacterized protein</fullName>
    </submittedName>
</protein>
<organism evidence="1 2">
    <name type="scientific">Puccinia coronata f. sp. avenae</name>
    <dbReference type="NCBI Taxonomy" id="200324"/>
    <lineage>
        <taxon>Eukaryota</taxon>
        <taxon>Fungi</taxon>
        <taxon>Dikarya</taxon>
        <taxon>Basidiomycota</taxon>
        <taxon>Pucciniomycotina</taxon>
        <taxon>Pucciniomycetes</taxon>
        <taxon>Pucciniales</taxon>
        <taxon>Pucciniaceae</taxon>
        <taxon>Puccinia</taxon>
    </lineage>
</organism>
<name>A0A2N5U908_9BASI</name>
<reference evidence="1 2" key="1">
    <citation type="submission" date="2017-11" db="EMBL/GenBank/DDBJ databases">
        <title>De novo assembly and phasing of dikaryotic genomes from two isolates of Puccinia coronata f. sp. avenae, the causal agent of oat crown rust.</title>
        <authorList>
            <person name="Miller M.E."/>
            <person name="Zhang Y."/>
            <person name="Omidvar V."/>
            <person name="Sperschneider J."/>
            <person name="Schwessinger B."/>
            <person name="Raley C."/>
            <person name="Palmer J.M."/>
            <person name="Garnica D."/>
            <person name="Upadhyaya N."/>
            <person name="Rathjen J."/>
            <person name="Taylor J.M."/>
            <person name="Park R.F."/>
            <person name="Dodds P.N."/>
            <person name="Hirsch C.D."/>
            <person name="Kianian S.F."/>
            <person name="Figueroa M."/>
        </authorList>
    </citation>
    <scope>NUCLEOTIDE SEQUENCE [LARGE SCALE GENOMIC DNA]</scope>
    <source>
        <strain evidence="1">12SD80</strain>
    </source>
</reference>
<dbReference type="EMBL" id="PGCI01000202">
    <property type="protein sequence ID" value="PLW34220.1"/>
    <property type="molecule type" value="Genomic_DNA"/>
</dbReference>
<sequence length="172" mass="20110">MKRFEIIFLVKSDSDTKNKQKLTTTPWGGFLKNPLVRWTLFGKSVQQTLRERPLDANLVKRPLDDGNQTVQWALLKQSARWTLHGSVQRALHLSCAHWTLFESVQWALLTQSAHWTLHGSVQWAQLRWSARWTLPWSVQRALCVRSAHWTLFWKRLTVASNTKRPLDASKKQ</sequence>
<dbReference type="AlphaFoldDB" id="A0A2N5U908"/>
<gene>
    <name evidence="1" type="ORF">PCASD_15038</name>
</gene>
<accession>A0A2N5U908</accession>